<accession>A0A3A3GCP1</accession>
<sequence>MAISVRQAVLADLETIVPLFDGYRCFYGKTTDPAAARTFIAERLALNESVIFIAQDHEGKALGFTQLYPSFSSVSARRIWILNDLFVAATARGRGVGKMLLDAAREHAVRTGAKRLALSTAHDNPAQKLYESQGYVRDRKFFHYELELE</sequence>
<dbReference type="SUPFAM" id="SSF55729">
    <property type="entry name" value="Acyl-CoA N-acyltransferases (Nat)"/>
    <property type="match status" value="1"/>
</dbReference>
<dbReference type="PANTHER" id="PTHR43877:SF2">
    <property type="entry name" value="AMINOALKYLPHOSPHONATE N-ACETYLTRANSFERASE-RELATED"/>
    <property type="match status" value="1"/>
</dbReference>
<dbReference type="OrthoDB" id="9792929at2"/>
<dbReference type="EMBL" id="QYUO01000001">
    <property type="protein sequence ID" value="RJF99995.1"/>
    <property type="molecule type" value="Genomic_DNA"/>
</dbReference>
<dbReference type="PANTHER" id="PTHR43877">
    <property type="entry name" value="AMINOALKYLPHOSPHONATE N-ACETYLTRANSFERASE-RELATED-RELATED"/>
    <property type="match status" value="1"/>
</dbReference>
<evidence type="ECO:0000313" key="5">
    <source>
        <dbReference type="Proteomes" id="UP000265955"/>
    </source>
</evidence>
<feature type="domain" description="N-acetyltransferase" evidence="3">
    <location>
        <begin position="3"/>
        <end position="149"/>
    </location>
</feature>
<dbReference type="CDD" id="cd04301">
    <property type="entry name" value="NAT_SF"/>
    <property type="match status" value="1"/>
</dbReference>
<proteinExistence type="predicted"/>
<comment type="caution">
    <text evidence="4">The sequence shown here is derived from an EMBL/GenBank/DDBJ whole genome shotgun (WGS) entry which is preliminary data.</text>
</comment>
<evidence type="ECO:0000256" key="1">
    <source>
        <dbReference type="ARBA" id="ARBA00022679"/>
    </source>
</evidence>
<evidence type="ECO:0000259" key="3">
    <source>
        <dbReference type="PROSITE" id="PS51186"/>
    </source>
</evidence>
<keyword evidence="5" id="KW-1185">Reference proteome</keyword>
<name>A0A3A3GCP1_9BURK</name>
<dbReference type="InterPro" id="IPR000182">
    <property type="entry name" value="GNAT_dom"/>
</dbReference>
<evidence type="ECO:0000256" key="2">
    <source>
        <dbReference type="ARBA" id="ARBA00023315"/>
    </source>
</evidence>
<dbReference type="Proteomes" id="UP000265955">
    <property type="component" value="Unassembled WGS sequence"/>
</dbReference>
<dbReference type="Pfam" id="PF00583">
    <property type="entry name" value="Acetyltransf_1"/>
    <property type="match status" value="1"/>
</dbReference>
<keyword evidence="1 4" id="KW-0808">Transferase</keyword>
<dbReference type="InterPro" id="IPR050832">
    <property type="entry name" value="Bact_Acetyltransf"/>
</dbReference>
<organism evidence="4 5">
    <name type="scientific">Noviherbaspirillum saxi</name>
    <dbReference type="NCBI Taxonomy" id="2320863"/>
    <lineage>
        <taxon>Bacteria</taxon>
        <taxon>Pseudomonadati</taxon>
        <taxon>Pseudomonadota</taxon>
        <taxon>Betaproteobacteria</taxon>
        <taxon>Burkholderiales</taxon>
        <taxon>Oxalobacteraceae</taxon>
        <taxon>Noviherbaspirillum</taxon>
    </lineage>
</organism>
<dbReference type="InterPro" id="IPR016181">
    <property type="entry name" value="Acyl_CoA_acyltransferase"/>
</dbReference>
<gene>
    <name evidence="4" type="ORF">D3871_06400</name>
</gene>
<protein>
    <submittedName>
        <fullName evidence="4">GNAT family N-acetyltransferase</fullName>
    </submittedName>
</protein>
<reference evidence="5" key="1">
    <citation type="submission" date="2018-09" db="EMBL/GenBank/DDBJ databases">
        <authorList>
            <person name="Zhu H."/>
        </authorList>
    </citation>
    <scope>NUCLEOTIDE SEQUENCE [LARGE SCALE GENOMIC DNA]</scope>
    <source>
        <strain evidence="5">K1R23-30</strain>
    </source>
</reference>
<dbReference type="Gene3D" id="3.40.630.30">
    <property type="match status" value="1"/>
</dbReference>
<evidence type="ECO:0000313" key="4">
    <source>
        <dbReference type="EMBL" id="RJF99995.1"/>
    </source>
</evidence>
<dbReference type="AlphaFoldDB" id="A0A3A3GCP1"/>
<keyword evidence="2" id="KW-0012">Acyltransferase</keyword>
<dbReference type="PROSITE" id="PS51186">
    <property type="entry name" value="GNAT"/>
    <property type="match status" value="1"/>
</dbReference>
<dbReference type="GO" id="GO:0016747">
    <property type="term" value="F:acyltransferase activity, transferring groups other than amino-acyl groups"/>
    <property type="evidence" value="ECO:0007669"/>
    <property type="project" value="InterPro"/>
</dbReference>